<gene>
    <name evidence="1" type="ORF">CP98_03681</name>
</gene>
<comment type="caution">
    <text evidence="1">The sequence shown here is derived from an EMBL/GenBank/DDBJ whole genome shotgun (WGS) entry which is preliminary data.</text>
</comment>
<proteinExistence type="predicted"/>
<name>A0A084EGU1_SPHYA</name>
<evidence type="ECO:0000313" key="1">
    <source>
        <dbReference type="EMBL" id="KEZ17183.1"/>
    </source>
</evidence>
<accession>A0A084EGU1</accession>
<dbReference type="EMBL" id="JGVR01000024">
    <property type="protein sequence ID" value="KEZ17183.1"/>
    <property type="molecule type" value="Genomic_DNA"/>
</dbReference>
<dbReference type="RefSeq" id="WP_037521413.1">
    <property type="nucleotide sequence ID" value="NZ_JGVR01000024.1"/>
</dbReference>
<sequence length="177" mass="19695">MNAVAVIEAAVTPAEEWIDRGRTLAAKRRDVDWAIADWMVEGKAAGHLDQAGFDFLADNLGIGPAKLKLIHKAAAIPAHLRDTSLTVEHHAHVAELPVQEQIELLTEAKRQHWSDDDLRKQTITRKVETGRAAMLSPDEWDDHCRMQLQHAWNRASVSVREDFAELIAASLMGVIDA</sequence>
<dbReference type="PATRIC" id="fig|13690.10.peg.3770"/>
<protein>
    <recommendedName>
        <fullName evidence="3">DUF222 domain-containing protein</fullName>
    </recommendedName>
</protein>
<dbReference type="AlphaFoldDB" id="A0A084EGU1"/>
<dbReference type="Proteomes" id="UP000028534">
    <property type="component" value="Unassembled WGS sequence"/>
</dbReference>
<evidence type="ECO:0000313" key="2">
    <source>
        <dbReference type="Proteomes" id="UP000028534"/>
    </source>
</evidence>
<reference evidence="1 2" key="1">
    <citation type="submission" date="2014-03" db="EMBL/GenBank/DDBJ databases">
        <title>Genome sequence of Sphingobium yanoikuyae B1.</title>
        <authorList>
            <person name="Gan H.M."/>
            <person name="Gan H.Y."/>
            <person name="Savka M.A."/>
        </authorList>
    </citation>
    <scope>NUCLEOTIDE SEQUENCE [LARGE SCALE GENOMIC DNA]</scope>
    <source>
        <strain evidence="1 2">B1</strain>
    </source>
</reference>
<organism evidence="1 2">
    <name type="scientific">Sphingobium yanoikuyae</name>
    <name type="common">Sphingomonas yanoikuyae</name>
    <dbReference type="NCBI Taxonomy" id="13690"/>
    <lineage>
        <taxon>Bacteria</taxon>
        <taxon>Pseudomonadati</taxon>
        <taxon>Pseudomonadota</taxon>
        <taxon>Alphaproteobacteria</taxon>
        <taxon>Sphingomonadales</taxon>
        <taxon>Sphingomonadaceae</taxon>
        <taxon>Sphingobium</taxon>
    </lineage>
</organism>
<evidence type="ECO:0008006" key="3">
    <source>
        <dbReference type="Google" id="ProtNLM"/>
    </source>
</evidence>